<proteinExistence type="predicted"/>
<evidence type="ECO:0000313" key="2">
    <source>
        <dbReference type="Proteomes" id="UP000045782"/>
    </source>
</evidence>
<dbReference type="Proteomes" id="UP000045782">
    <property type="component" value="Unassembled WGS sequence"/>
</dbReference>
<dbReference type="RefSeq" id="WP_016892385.1">
    <property type="nucleotide sequence ID" value="NZ_CSWP01000001.1"/>
</dbReference>
<dbReference type="PANTHER" id="PTHR42815">
    <property type="entry name" value="FAD-BINDING, PUTATIVE (AFU_ORTHOLOGUE AFUA_6G07600)-RELATED"/>
    <property type="match status" value="1"/>
</dbReference>
<evidence type="ECO:0000313" key="1">
    <source>
        <dbReference type="EMBL" id="CPV32022.1"/>
    </source>
</evidence>
<dbReference type="EMBL" id="CSWP01000001">
    <property type="protein sequence ID" value="CPV32022.1"/>
    <property type="molecule type" value="Genomic_DNA"/>
</dbReference>
<sequence>MTYHDGELAVQRRMGQSDSAIRVGQIISADIPEVAAAFLAAQPLVFISARDDDGRMWASQIVGPPGFAHAADARTIVIDAMPDHGDPLAGVLQSERKIGMLALQPQRRRRMRVNGTSVPSGDGLIVTTDQVYSNCPKYIARREISEIGPGLPGETRRGSALDDAQQQAVSVTDTFIIGTADGDGNADASHRGGNPGFLRLLSPKLLRWPDYLGNSMFMTLGNLHVDPRCGLLIPDWRTGSTLQLTGTARLNWDESTFAPGAQCSVDFTIDEVVETINGSPLRWRHAEPSPANPPL</sequence>
<dbReference type="InterPro" id="IPR012349">
    <property type="entry name" value="Split_barrel_FMN-bd"/>
</dbReference>
<dbReference type="SUPFAM" id="SSF50475">
    <property type="entry name" value="FMN-binding split barrel"/>
    <property type="match status" value="1"/>
</dbReference>
<protein>
    <submittedName>
        <fullName evidence="1">Pyridoxamine 5'-phosphate oxidase-related FMN-binding protein</fullName>
    </submittedName>
</protein>
<name>A0A0U0ZHI6_9MYCO</name>
<reference evidence="1 2" key="1">
    <citation type="submission" date="2015-03" db="EMBL/GenBank/DDBJ databases">
        <authorList>
            <person name="Murphy D."/>
        </authorList>
    </citation>
    <scope>NUCLEOTIDE SEQUENCE [LARGE SCALE GENOMIC DNA]</scope>
    <source>
        <strain evidence="1 2">PAP088</strain>
    </source>
</reference>
<dbReference type="Gene3D" id="2.30.110.10">
    <property type="entry name" value="Electron Transport, Fmn-binding Protein, Chain A"/>
    <property type="match status" value="2"/>
</dbReference>
<dbReference type="AlphaFoldDB" id="A0A0U0ZHI6"/>
<organism evidence="1 2">
    <name type="scientific">Mycobacteroides abscessus</name>
    <dbReference type="NCBI Taxonomy" id="36809"/>
    <lineage>
        <taxon>Bacteria</taxon>
        <taxon>Bacillati</taxon>
        <taxon>Actinomycetota</taxon>
        <taxon>Actinomycetes</taxon>
        <taxon>Mycobacteriales</taxon>
        <taxon>Mycobacteriaceae</taxon>
        <taxon>Mycobacteroides</taxon>
    </lineage>
</organism>
<accession>A0A0U0ZHI6</accession>
<dbReference type="PANTHER" id="PTHR42815:SF2">
    <property type="entry name" value="FAD-BINDING, PUTATIVE (AFU_ORTHOLOGUE AFUA_6G07600)-RELATED"/>
    <property type="match status" value="1"/>
</dbReference>
<gene>
    <name evidence="1" type="ORF">ERS075579_00297</name>
</gene>